<accession>A0A1B7N7P6</accession>
<feature type="region of interest" description="Disordered" evidence="5">
    <location>
        <begin position="98"/>
        <end position="124"/>
    </location>
</feature>
<name>A0A1B7N7P6_9AGAM</name>
<protein>
    <recommendedName>
        <fullName evidence="6">ZZ-type domain-containing protein</fullName>
    </recommendedName>
</protein>
<dbReference type="STRING" id="1314800.A0A1B7N7P6"/>
<dbReference type="InterPro" id="IPR032350">
    <property type="entry name" value="Nbr1_FW"/>
</dbReference>
<keyword evidence="1" id="KW-0479">Metal-binding</keyword>
<feature type="compositionally biased region" description="Low complexity" evidence="5">
    <location>
        <begin position="1096"/>
        <end position="1108"/>
    </location>
</feature>
<dbReference type="SMART" id="SM00291">
    <property type="entry name" value="ZnF_ZZ"/>
    <property type="match status" value="4"/>
</dbReference>
<dbReference type="PANTHER" id="PTHR20930:SF0">
    <property type="entry name" value="PROTEIN ILRUN"/>
    <property type="match status" value="1"/>
</dbReference>
<dbReference type="CDD" id="cd02249">
    <property type="entry name" value="ZZ"/>
    <property type="match status" value="1"/>
</dbReference>
<dbReference type="PANTHER" id="PTHR20930">
    <property type="entry name" value="OVARIAN CARCINOMA ANTIGEN CA125-RELATED"/>
    <property type="match status" value="1"/>
</dbReference>
<proteinExistence type="predicted"/>
<evidence type="ECO:0000259" key="6">
    <source>
        <dbReference type="PROSITE" id="PS50135"/>
    </source>
</evidence>
<dbReference type="InterPro" id="IPR043145">
    <property type="entry name" value="Znf_ZZ_sf"/>
</dbReference>
<evidence type="ECO:0000256" key="4">
    <source>
        <dbReference type="PROSITE-ProRule" id="PRU00228"/>
    </source>
</evidence>
<sequence>MFTVKATYRNETRKFSFPEKVMFPSYEELYHELYRIFPISHNYYLSKLIFSPDASKPSRILIGKEVHTAEEYGTRIAPLRRHWPNPLLRFSIFDETPHKAPSSTVEDSQETHSTSPNLMAVPPPPVILSPPGLSRIPSLDTLAQDYKAHPPLPPPRRPNCLLPPPPPPPRGPHYSLPPPPPPVILSPPGPPCIPSLDTVAQDYRAHPPLLPRRGLRSSLLSPRFLGPPISTSFPPPPPPIIFSGSAPIGQLPHSPPSPLCPQSCCSVSKGKSEMESLLFSFKKDFDRIMRNTFGPEYDSTAEVDTSDRRTAVRSVEKPTAACPSSEASYSPVYISPDTPPHWCFVCRTKFSGSWFGCVKCPWHFVCPSCFSKSGAVHTSSFGPTHVVRQHGPAAVPPSIAVTPPIAEVPAVSQSRRTSSAVDAGPNQRQPVVHRNVACDNCKKTIVGIRRKCLDCPDYDLCTPCIESGAAEKHNPFHEFFDIETAGRVFVHTVFSGRGERSASAATRAPPDSRPRSTGAVSNIVKPVRHFAACNLCDSPIVGDRFKCVNCPDFDTCATCFKITEEQHPNHDFVRVSKTSDLLMRNASTNAVTHYATCNSCKRVIRDVRYMCMYPSCPDFDLCQDCEALPIPVHPSIHPLLKMKAPDTVIPTVYRVGQTDLIQPRGCCSYQGNTSPQARCAPKSPSVSMSMSRTVTERSVSEEREESVVVPESLSPVAISGRCPEEDSVSAESVGPQCCDLASAVGEQPASPHTYVPVGDLVETSQPSTAEVRSPPRDLDISLDIFREMWPKVNREMKHLIDAKQPEVEEYPSSSATDLEKVVDANLVNLEESADLPLLQDMLLATQSPFHLPPMIELKSSPLISADRGIAALMQCFRTSSPVTSEALACPGTTIPAHLDSVLGEKAATPVLEERLPSPSCAFISDTTVPDGQIFPPGAEFVKAWRMLNDGEMPWPETTELHFVAGESFTPSIDVPTFAKVGRVNPGEDIDVWTDELKAPDVPGRYVGYWKLKDGKGESFGANIWIDVTVAEPQSADEASDHSLASSSMVMPHSSSNPSSAPSAGVRFGSHLGHLFEPSSPSTSKPATDMTDDADSDSSSVSLISVPSSDDYESEWQDARSQGENLEYVVLYDSNGSEDE</sequence>
<gene>
    <name evidence="7" type="ORF">K503DRAFT_864277</name>
</gene>
<dbReference type="Gene3D" id="3.30.60.90">
    <property type="match status" value="3"/>
</dbReference>
<evidence type="ECO:0000313" key="7">
    <source>
        <dbReference type="EMBL" id="OAX40871.1"/>
    </source>
</evidence>
<organism evidence="7 8">
    <name type="scientific">Rhizopogon vinicolor AM-OR11-026</name>
    <dbReference type="NCBI Taxonomy" id="1314800"/>
    <lineage>
        <taxon>Eukaryota</taxon>
        <taxon>Fungi</taxon>
        <taxon>Dikarya</taxon>
        <taxon>Basidiomycota</taxon>
        <taxon>Agaricomycotina</taxon>
        <taxon>Agaricomycetes</taxon>
        <taxon>Agaricomycetidae</taxon>
        <taxon>Boletales</taxon>
        <taxon>Suillineae</taxon>
        <taxon>Rhizopogonaceae</taxon>
        <taxon>Rhizopogon</taxon>
    </lineage>
</organism>
<keyword evidence="2 4" id="KW-0863">Zinc-finger</keyword>
<dbReference type="Gene3D" id="2.60.40.10">
    <property type="entry name" value="Immunoglobulins"/>
    <property type="match status" value="1"/>
</dbReference>
<dbReference type="AlphaFoldDB" id="A0A1B7N7P6"/>
<dbReference type="Pfam" id="PF00569">
    <property type="entry name" value="ZZ"/>
    <property type="match status" value="3"/>
</dbReference>
<dbReference type="CDD" id="cd02340">
    <property type="entry name" value="ZZ_NBR1_like"/>
    <property type="match status" value="2"/>
</dbReference>
<evidence type="ECO:0000256" key="3">
    <source>
        <dbReference type="ARBA" id="ARBA00022833"/>
    </source>
</evidence>
<keyword evidence="8" id="KW-1185">Reference proteome</keyword>
<dbReference type="CDD" id="cd14947">
    <property type="entry name" value="NBR1_like"/>
    <property type="match status" value="1"/>
</dbReference>
<feature type="domain" description="ZZ-type" evidence="6">
    <location>
        <begin position="528"/>
        <end position="580"/>
    </location>
</feature>
<dbReference type="Proteomes" id="UP000092154">
    <property type="component" value="Unassembled WGS sequence"/>
</dbReference>
<dbReference type="PROSITE" id="PS50135">
    <property type="entry name" value="ZF_ZZ_2"/>
    <property type="match status" value="2"/>
</dbReference>
<dbReference type="InParanoid" id="A0A1B7N7P6"/>
<dbReference type="InterPro" id="IPR000433">
    <property type="entry name" value="Znf_ZZ"/>
</dbReference>
<feature type="region of interest" description="Disordered" evidence="5">
    <location>
        <begin position="145"/>
        <end position="182"/>
    </location>
</feature>
<dbReference type="EMBL" id="KV448197">
    <property type="protein sequence ID" value="OAX40871.1"/>
    <property type="molecule type" value="Genomic_DNA"/>
</dbReference>
<evidence type="ECO:0000313" key="8">
    <source>
        <dbReference type="Proteomes" id="UP000092154"/>
    </source>
</evidence>
<feature type="compositionally biased region" description="Polar residues" evidence="5">
    <location>
        <begin position="101"/>
        <end position="117"/>
    </location>
</feature>
<feature type="region of interest" description="Disordered" evidence="5">
    <location>
        <begin position="1036"/>
        <end position="1124"/>
    </location>
</feature>
<feature type="domain" description="ZZ-type" evidence="6">
    <location>
        <begin position="433"/>
        <end position="487"/>
    </location>
</feature>
<feature type="region of interest" description="Disordered" evidence="5">
    <location>
        <begin position="678"/>
        <end position="707"/>
    </location>
</feature>
<dbReference type="Pfam" id="PF16158">
    <property type="entry name" value="N_BRCA1_IG"/>
    <property type="match status" value="1"/>
</dbReference>
<evidence type="ECO:0000256" key="5">
    <source>
        <dbReference type="SAM" id="MobiDB-lite"/>
    </source>
</evidence>
<feature type="compositionally biased region" description="Pro residues" evidence="5">
    <location>
        <begin position="150"/>
        <end position="182"/>
    </location>
</feature>
<reference evidence="7 8" key="1">
    <citation type="submission" date="2016-06" db="EMBL/GenBank/DDBJ databases">
        <title>Comparative genomics of the ectomycorrhizal sister species Rhizopogon vinicolor and Rhizopogon vesiculosus (Basidiomycota: Boletales) reveals a divergence of the mating type B locus.</title>
        <authorList>
            <consortium name="DOE Joint Genome Institute"/>
            <person name="Mujic A.B."/>
            <person name="Kuo A."/>
            <person name="Tritt A."/>
            <person name="Lipzen A."/>
            <person name="Chen C."/>
            <person name="Johnson J."/>
            <person name="Sharma A."/>
            <person name="Barry K."/>
            <person name="Grigoriev I.V."/>
            <person name="Spatafora J.W."/>
        </authorList>
    </citation>
    <scope>NUCLEOTIDE SEQUENCE [LARGE SCALE GENOMIC DNA]</scope>
    <source>
        <strain evidence="7 8">AM-OR11-026</strain>
    </source>
</reference>
<keyword evidence="3" id="KW-0862">Zinc</keyword>
<dbReference type="SUPFAM" id="SSF57850">
    <property type="entry name" value="RING/U-box"/>
    <property type="match status" value="3"/>
</dbReference>
<feature type="compositionally biased region" description="Low complexity" evidence="5">
    <location>
        <begin position="1042"/>
        <end position="1063"/>
    </location>
</feature>
<dbReference type="InterPro" id="IPR013783">
    <property type="entry name" value="Ig-like_fold"/>
</dbReference>
<evidence type="ECO:0000256" key="2">
    <source>
        <dbReference type="ARBA" id="ARBA00022771"/>
    </source>
</evidence>
<evidence type="ECO:0000256" key="1">
    <source>
        <dbReference type="ARBA" id="ARBA00022723"/>
    </source>
</evidence>
<dbReference type="OrthoDB" id="661148at2759"/>
<feature type="region of interest" description="Disordered" evidence="5">
    <location>
        <begin position="500"/>
        <end position="519"/>
    </location>
</feature>
<dbReference type="GO" id="GO:0008270">
    <property type="term" value="F:zinc ion binding"/>
    <property type="evidence" value="ECO:0007669"/>
    <property type="project" value="UniProtKB-KW"/>
</dbReference>